<evidence type="ECO:0000256" key="4">
    <source>
        <dbReference type="ARBA" id="ARBA00022777"/>
    </source>
</evidence>
<evidence type="ECO:0000259" key="10">
    <source>
        <dbReference type="PROSITE" id="PS51545"/>
    </source>
</evidence>
<dbReference type="SMART" id="SM00146">
    <property type="entry name" value="PI3Kc"/>
    <property type="match status" value="1"/>
</dbReference>
<dbReference type="GO" id="GO:0048015">
    <property type="term" value="P:phosphatidylinositol-mediated signaling"/>
    <property type="evidence" value="ECO:0007669"/>
    <property type="project" value="TreeGrafter"/>
</dbReference>
<dbReference type="OrthoDB" id="67688at2759"/>
<dbReference type="EMBL" id="LT671821">
    <property type="protein sequence ID" value="SHO76395.1"/>
    <property type="molecule type" value="Genomic_DNA"/>
</dbReference>
<dbReference type="PANTHER" id="PTHR10048:SF7">
    <property type="entry name" value="PHOSPHATIDYLINOSITOL 3-KINASE CATALYTIC SUBUNIT TYPE 3"/>
    <property type="match status" value="1"/>
</dbReference>
<reference evidence="13" key="1">
    <citation type="journal article" date="2017" name="Nucleic Acids Res.">
        <title>Proteogenomics produces comprehensive and highly accurate protein-coding gene annotation in a complete genome assembly of Malassezia sympodialis.</title>
        <authorList>
            <person name="Zhu Y."/>
            <person name="Engstroem P.G."/>
            <person name="Tellgren-Roth C."/>
            <person name="Baudo C.D."/>
            <person name="Kennell J.C."/>
            <person name="Sun S."/>
            <person name="Billmyre R.B."/>
            <person name="Schroeder M.S."/>
            <person name="Andersson A."/>
            <person name="Holm T."/>
            <person name="Sigurgeirsson B."/>
            <person name="Wu G."/>
            <person name="Sankaranarayanan S.R."/>
            <person name="Siddharthan R."/>
            <person name="Sanyal K."/>
            <person name="Lundeberg J."/>
            <person name="Nystedt B."/>
            <person name="Boekhout T."/>
            <person name="Dawson T.L. Jr."/>
            <person name="Heitman J."/>
            <person name="Scheynius A."/>
            <person name="Lehtioe J."/>
        </authorList>
    </citation>
    <scope>NUCLEOTIDE SEQUENCE [LARGE SCALE GENOMIC DNA]</scope>
    <source>
        <strain evidence="13">ATCC 42132</strain>
    </source>
</reference>
<dbReference type="EC" id="2.7.1.137" evidence="7"/>
<dbReference type="CDD" id="cd00896">
    <property type="entry name" value="PI3Kc_III"/>
    <property type="match status" value="1"/>
</dbReference>
<keyword evidence="5 7" id="KW-0067">ATP-binding</keyword>
<dbReference type="Gene3D" id="2.60.40.150">
    <property type="entry name" value="C2 domain"/>
    <property type="match status" value="1"/>
</dbReference>
<dbReference type="SUPFAM" id="SSF48371">
    <property type="entry name" value="ARM repeat"/>
    <property type="match status" value="1"/>
</dbReference>
<dbReference type="PROSITE" id="PS51545">
    <property type="entry name" value="PIK_HELICAL"/>
    <property type="match status" value="1"/>
</dbReference>
<dbReference type="Gene3D" id="3.30.1010.10">
    <property type="entry name" value="Phosphatidylinositol 3-kinase Catalytic Subunit, Chain A, domain 4"/>
    <property type="match status" value="1"/>
</dbReference>
<dbReference type="InterPro" id="IPR057756">
    <property type="entry name" value="PI3-kinase_type3/VPS34_cat"/>
</dbReference>
<dbReference type="FunFam" id="3.30.1010.10:FF:000002">
    <property type="entry name" value="Phosphatidylinositol 3-kinase catalytic subunit type 3"/>
    <property type="match status" value="1"/>
</dbReference>
<dbReference type="PIRSF" id="PIRSF000587">
    <property type="entry name" value="PI3K_Vps34"/>
    <property type="match status" value="1"/>
</dbReference>
<name>A0A1M8A1T3_MALS4</name>
<dbReference type="FunFam" id="1.10.1070.11:FF:000002">
    <property type="entry name" value="Phosphatidylinositol 3-kinase catalytic subunit type 3"/>
    <property type="match status" value="1"/>
</dbReference>
<evidence type="ECO:0000259" key="9">
    <source>
        <dbReference type="PROSITE" id="PS50290"/>
    </source>
</evidence>
<organism evidence="12 13">
    <name type="scientific">Malassezia sympodialis (strain ATCC 42132)</name>
    <name type="common">Atopic eczema-associated yeast</name>
    <dbReference type="NCBI Taxonomy" id="1230383"/>
    <lineage>
        <taxon>Eukaryota</taxon>
        <taxon>Fungi</taxon>
        <taxon>Dikarya</taxon>
        <taxon>Basidiomycota</taxon>
        <taxon>Ustilaginomycotina</taxon>
        <taxon>Malasseziomycetes</taxon>
        <taxon>Malasseziales</taxon>
        <taxon>Malasseziaceae</taxon>
        <taxon>Malassezia</taxon>
    </lineage>
</organism>
<dbReference type="SUPFAM" id="SSF49562">
    <property type="entry name" value="C2 domain (Calcium/lipid-binding domain, CaLB)"/>
    <property type="match status" value="1"/>
</dbReference>
<protein>
    <recommendedName>
        <fullName evidence="7">Phosphatidylinositol 3-kinase VPS34</fullName>
        <ecNumber evidence="7">2.7.1.137</ecNumber>
    </recommendedName>
</protein>
<dbReference type="Pfam" id="PF00454">
    <property type="entry name" value="PI3_PI4_kinase"/>
    <property type="match status" value="1"/>
</dbReference>
<proteinExistence type="inferred from homology"/>
<keyword evidence="2 7" id="KW-0808">Transferase</keyword>
<keyword evidence="4 7" id="KW-0418">Kinase</keyword>
<dbReference type="PROSITE" id="PS50290">
    <property type="entry name" value="PI3_4_KINASE_3"/>
    <property type="match status" value="1"/>
</dbReference>
<dbReference type="InterPro" id="IPR001263">
    <property type="entry name" value="PI3K_accessory_dom"/>
</dbReference>
<dbReference type="InterPro" id="IPR018936">
    <property type="entry name" value="PI3/4_kinase_CS"/>
</dbReference>
<dbReference type="InterPro" id="IPR002420">
    <property type="entry name" value="PI3K-type_C2_dom"/>
</dbReference>
<evidence type="ECO:0000313" key="13">
    <source>
        <dbReference type="Proteomes" id="UP000186303"/>
    </source>
</evidence>
<evidence type="ECO:0000256" key="8">
    <source>
        <dbReference type="SAM" id="MobiDB-lite"/>
    </source>
</evidence>
<sequence>MNGDVYSFVATCDVPRNVSVCIVSLEGMLERDTPAQLVAEPSHVFRGIHQARYPPLCVRCELYADNRPLSLPVHTQYSAQSDAHTWNEWITLPCQVAELPLHTQLALTVLDVAGPSSETPIGGTTLPLFNRCGALHRGKQRLRLWRGKHADPYRPSSTPNIPNETSQGTRLETLRKRQQRGLLPSNEWLDTLAHRAVDRIYTEEIQRSEDLVLTIEMPAWDVPIVYGEPEPMPEPLPQATTRPAPDANVERTWIQPSLFTINDLDASSENLVEAKHRRLVRSQRLDALDRERKPTAAVRDELHTLLLYPPTRVLTTAEMDLIWSFRFYLTRHSSALTKFVKSVVWSDAQEAKQATDLLLPMWAEPQLSDALELLGPTFQHLKVRAYAVKQLRQARDDQLQLYLLQLVQALKFDEEAFQAADDEQRALYSSSTHQETPRLVDLLCSRSAHNAALGTMFFWYVMVERNDKRHGELFGRVHDQFLALLARENAPLVEMLERQRLFVDMLTSKAAELRGSRDVRPTKIDKLRTWLADRKTGLRAFSAPLALPLDPDVHVTGVVAENSTVFKSNLFPLRIECRGERDSYTVIVKNGDDLRQDQLVLQLFALMDQLLRDENLDLKITPYHVLATSSNDGLVQYIPSMSVAAAVAEYGDLLGYMRSQYPDADSVATFYVQAAVLDTFVRSCAGYCVITYLLGVGDRHMDNLLIAADGHFFHVDFGYILGRDPKPFPPPVKVCKEMVDAMGGTSSMYYMRFKKLCHTAFACLRKNANLILNLIALMVEADIPDIRAEPDKAVLKIQDKFMLNVSEEIAVQQFEALLNETSYISTMFDRLHNMAQYFRQ</sequence>
<dbReference type="PROSITE" id="PS00916">
    <property type="entry name" value="PI3_4_KINASE_2"/>
    <property type="match status" value="1"/>
</dbReference>
<evidence type="ECO:0000256" key="1">
    <source>
        <dbReference type="ARBA" id="ARBA00006209"/>
    </source>
</evidence>
<dbReference type="InterPro" id="IPR042236">
    <property type="entry name" value="PI3K_accessory_sf"/>
</dbReference>
<evidence type="ECO:0000256" key="5">
    <source>
        <dbReference type="ARBA" id="ARBA00022840"/>
    </source>
</evidence>
<dbReference type="SMART" id="SM00145">
    <property type="entry name" value="PI3Ka"/>
    <property type="match status" value="1"/>
</dbReference>
<dbReference type="GO" id="GO:0005524">
    <property type="term" value="F:ATP binding"/>
    <property type="evidence" value="ECO:0007669"/>
    <property type="project" value="UniProtKB-UniRule"/>
</dbReference>
<accession>A0A1M8A1T3</accession>
<dbReference type="CDD" id="cd08397">
    <property type="entry name" value="C2_PI3K_class_III"/>
    <property type="match status" value="1"/>
</dbReference>
<dbReference type="Pfam" id="PF00792">
    <property type="entry name" value="PI3K_C2"/>
    <property type="match status" value="1"/>
</dbReference>
<evidence type="ECO:0000259" key="11">
    <source>
        <dbReference type="PROSITE" id="PS51547"/>
    </source>
</evidence>
<dbReference type="InterPro" id="IPR036940">
    <property type="entry name" value="PI3/4_kinase_cat_sf"/>
</dbReference>
<dbReference type="Pfam" id="PF00613">
    <property type="entry name" value="PI3Ka"/>
    <property type="match status" value="1"/>
</dbReference>
<dbReference type="InterPro" id="IPR015433">
    <property type="entry name" value="PI3/4_kinase"/>
</dbReference>
<dbReference type="GO" id="GO:0034272">
    <property type="term" value="C:phosphatidylinositol 3-kinase complex, class III, type II"/>
    <property type="evidence" value="ECO:0007669"/>
    <property type="project" value="TreeGrafter"/>
</dbReference>
<feature type="domain" description="PIK helical" evidence="10">
    <location>
        <begin position="289"/>
        <end position="484"/>
    </location>
</feature>
<dbReference type="STRING" id="1230383.A0A1M8A1T3"/>
<evidence type="ECO:0000256" key="7">
    <source>
        <dbReference type="PIRNR" id="PIRNR000587"/>
    </source>
</evidence>
<dbReference type="InterPro" id="IPR008290">
    <property type="entry name" value="PI3K_Vps34"/>
</dbReference>
<dbReference type="GO" id="GO:0005777">
    <property type="term" value="C:peroxisome"/>
    <property type="evidence" value="ECO:0007669"/>
    <property type="project" value="TreeGrafter"/>
</dbReference>
<dbReference type="InterPro" id="IPR035892">
    <property type="entry name" value="C2_domain_sf"/>
</dbReference>
<dbReference type="GO" id="GO:0016303">
    <property type="term" value="F:1-phosphatidylinositol-3-kinase activity"/>
    <property type="evidence" value="ECO:0007669"/>
    <property type="project" value="UniProtKB-UniRule"/>
</dbReference>
<dbReference type="OMA" id="LHKFAQY"/>
<dbReference type="InterPro" id="IPR000403">
    <property type="entry name" value="PI3/4_kinase_cat_dom"/>
</dbReference>
<feature type="region of interest" description="Disordered" evidence="8">
    <location>
        <begin position="149"/>
        <end position="169"/>
    </location>
</feature>
<dbReference type="InterPro" id="IPR011009">
    <property type="entry name" value="Kinase-like_dom_sf"/>
</dbReference>
<dbReference type="PROSITE" id="PS00915">
    <property type="entry name" value="PI3_4_KINASE_1"/>
    <property type="match status" value="1"/>
</dbReference>
<evidence type="ECO:0000256" key="2">
    <source>
        <dbReference type="ARBA" id="ARBA00022679"/>
    </source>
</evidence>
<dbReference type="GO" id="GO:0000045">
    <property type="term" value="P:autophagosome assembly"/>
    <property type="evidence" value="ECO:0007669"/>
    <property type="project" value="TreeGrafter"/>
</dbReference>
<evidence type="ECO:0000256" key="3">
    <source>
        <dbReference type="ARBA" id="ARBA00022741"/>
    </source>
</evidence>
<dbReference type="SUPFAM" id="SSF56112">
    <property type="entry name" value="Protein kinase-like (PK-like)"/>
    <property type="match status" value="1"/>
</dbReference>
<gene>
    <name evidence="12" type="ORF">MSYG_0733</name>
</gene>
<dbReference type="PANTHER" id="PTHR10048">
    <property type="entry name" value="PHOSPHATIDYLINOSITOL KINASE"/>
    <property type="match status" value="1"/>
</dbReference>
<dbReference type="AlphaFoldDB" id="A0A1M8A1T3"/>
<dbReference type="PROSITE" id="PS51547">
    <property type="entry name" value="C2_PI3K"/>
    <property type="match status" value="1"/>
</dbReference>
<feature type="compositionally biased region" description="Polar residues" evidence="8">
    <location>
        <begin position="155"/>
        <end position="169"/>
    </location>
</feature>
<dbReference type="InterPro" id="IPR016024">
    <property type="entry name" value="ARM-type_fold"/>
</dbReference>
<feature type="domain" description="PI3K/PI4K catalytic" evidence="9">
    <location>
        <begin position="559"/>
        <end position="826"/>
    </location>
</feature>
<feature type="domain" description="C2 PI3K-type" evidence="11">
    <location>
        <begin position="14"/>
        <end position="178"/>
    </location>
</feature>
<evidence type="ECO:0000313" key="12">
    <source>
        <dbReference type="EMBL" id="SHO76395.1"/>
    </source>
</evidence>
<keyword evidence="3 7" id="KW-0547">Nucleotide-binding</keyword>
<evidence type="ECO:0000256" key="6">
    <source>
        <dbReference type="ARBA" id="ARBA00023985"/>
    </source>
</evidence>
<comment type="similarity">
    <text evidence="1">Belongs to the PI3/PI4-kinase family. Type III PI4K subfamily.</text>
</comment>
<dbReference type="GO" id="GO:0000407">
    <property type="term" value="C:phagophore assembly site"/>
    <property type="evidence" value="ECO:0007669"/>
    <property type="project" value="TreeGrafter"/>
</dbReference>
<comment type="catalytic activity">
    <reaction evidence="6">
        <text>a 1,2-diacyl-sn-glycero-3-phospho-(1D-myo-inositol) + ATP = a 1,2-diacyl-sn-glycero-3-phospho-(1D-myo-inositol-3-phosphate) + ADP + H(+)</text>
        <dbReference type="Rhea" id="RHEA:12709"/>
        <dbReference type="ChEBI" id="CHEBI:15378"/>
        <dbReference type="ChEBI" id="CHEBI:30616"/>
        <dbReference type="ChEBI" id="CHEBI:57880"/>
        <dbReference type="ChEBI" id="CHEBI:58088"/>
        <dbReference type="ChEBI" id="CHEBI:456216"/>
        <dbReference type="EC" id="2.7.1.137"/>
    </reaction>
    <physiologicalReaction direction="left-to-right" evidence="6">
        <dbReference type="Rhea" id="RHEA:12710"/>
    </physiologicalReaction>
</comment>
<dbReference type="VEuPathDB" id="FungiDB:MSYG_0733"/>
<dbReference type="Gene3D" id="1.10.1070.11">
    <property type="entry name" value="Phosphatidylinositol 3-/4-kinase, catalytic domain"/>
    <property type="match status" value="1"/>
</dbReference>
<keyword evidence="13" id="KW-1185">Reference proteome</keyword>
<dbReference type="GO" id="GO:0034271">
    <property type="term" value="C:phosphatidylinositol 3-kinase complex, class III, type I"/>
    <property type="evidence" value="ECO:0007669"/>
    <property type="project" value="TreeGrafter"/>
</dbReference>
<dbReference type="GO" id="GO:0006897">
    <property type="term" value="P:endocytosis"/>
    <property type="evidence" value="ECO:0007669"/>
    <property type="project" value="TreeGrafter"/>
</dbReference>
<dbReference type="GO" id="GO:0005768">
    <property type="term" value="C:endosome"/>
    <property type="evidence" value="ECO:0007669"/>
    <property type="project" value="TreeGrafter"/>
</dbReference>
<dbReference type="Gene3D" id="1.25.40.70">
    <property type="entry name" value="Phosphatidylinositol 3-kinase, accessory domain (PIK)"/>
    <property type="match status" value="1"/>
</dbReference>
<dbReference type="SMART" id="SM00142">
    <property type="entry name" value="PI3K_C2"/>
    <property type="match status" value="1"/>
</dbReference>
<dbReference type="Proteomes" id="UP000186303">
    <property type="component" value="Chromosome 1"/>
</dbReference>